<dbReference type="AlphaFoldDB" id="A0A9P6T8W8"/>
<sequence>MDVHQPDLFLSIDGQLRFSDCPLITPSTPIADCFLAGGGTKTKVTIAAPSPSSLSPSVQILATGAHRSSNCSDLGIQFAVESIGHATLQALAKLPSHYPATSWTFHQPAPFMKIWAGLSGVDSQADVVAMKAALGELFGLGPQDEKVLVISNDCDLLSGSIEFHYRRSIEISSSYKPCDGGIVLIAGTGSIATAYVPSSFSAIDVPRESLLKVAGRVGGYGYLLGDEGSAFDVGRFTVKAVLEAADAGELEVKLDRPLSSTIANSTLLPALLDHFGVHHVDDLLGAVYRLNKSAGQTEHDRKVRLAEVSRVVMRCAYPGDPSVVGDQFALEVMAQTAKKLSVLLHEVCRIHNLKPERLVLCLGGGMWAYEAYKETVLRLTAESWGAEWGWVESVKEPDQVAATTLVRRQFSRPLNEFFTLARARLPFSGQKAQARGDRRVWAGVGHPKLDQQMKDDSLEYIVSTEHGNYSKPTSLELASPQKALSACQAKRQDLELIVSVGPNAIASHVLVALSTLESRRLIFGGSVARRVLVYLMGAKGQNFLLRAALATSHTYP</sequence>
<dbReference type="Gene3D" id="3.30.420.40">
    <property type="match status" value="1"/>
</dbReference>
<dbReference type="SUPFAM" id="SSF53067">
    <property type="entry name" value="Actin-like ATPase domain"/>
    <property type="match status" value="1"/>
</dbReference>
<name>A0A9P6T8W8_9BASI</name>
<comment type="caution">
    <text evidence="1">The sequence shown here is derived from an EMBL/GenBank/DDBJ whole genome shotgun (WGS) entry which is preliminary data.</text>
</comment>
<dbReference type="Proteomes" id="UP000886653">
    <property type="component" value="Unassembled WGS sequence"/>
</dbReference>
<evidence type="ECO:0000313" key="1">
    <source>
        <dbReference type="EMBL" id="KAG0142990.1"/>
    </source>
</evidence>
<evidence type="ECO:0008006" key="3">
    <source>
        <dbReference type="Google" id="ProtNLM"/>
    </source>
</evidence>
<proteinExistence type="predicted"/>
<dbReference type="EMBL" id="MU167331">
    <property type="protein sequence ID" value="KAG0142990.1"/>
    <property type="molecule type" value="Genomic_DNA"/>
</dbReference>
<accession>A0A9P6T8W8</accession>
<dbReference type="InterPro" id="IPR043129">
    <property type="entry name" value="ATPase_NBD"/>
</dbReference>
<dbReference type="OrthoDB" id="311172at2759"/>
<dbReference type="PANTHER" id="PTHR43190:SF3">
    <property type="entry name" value="N-ACETYL-D-GLUCOSAMINE KINASE"/>
    <property type="match status" value="1"/>
</dbReference>
<gene>
    <name evidence="1" type="ORF">CROQUDRAFT_96833</name>
</gene>
<evidence type="ECO:0000313" key="2">
    <source>
        <dbReference type="Proteomes" id="UP000886653"/>
    </source>
</evidence>
<dbReference type="InterPro" id="IPR052519">
    <property type="entry name" value="Euk-type_GlcNAc_Kinase"/>
</dbReference>
<dbReference type="PANTHER" id="PTHR43190">
    <property type="entry name" value="N-ACETYL-D-GLUCOSAMINE KINASE"/>
    <property type="match status" value="1"/>
</dbReference>
<keyword evidence="2" id="KW-1185">Reference proteome</keyword>
<reference evidence="1" key="1">
    <citation type="submission" date="2013-11" db="EMBL/GenBank/DDBJ databases">
        <title>Genome sequence of the fusiform rust pathogen reveals effectors for host alternation and coevolution with pine.</title>
        <authorList>
            <consortium name="DOE Joint Genome Institute"/>
            <person name="Smith K."/>
            <person name="Pendleton A."/>
            <person name="Kubisiak T."/>
            <person name="Anderson C."/>
            <person name="Salamov A."/>
            <person name="Aerts A."/>
            <person name="Riley R."/>
            <person name="Clum A."/>
            <person name="Lindquist E."/>
            <person name="Ence D."/>
            <person name="Campbell M."/>
            <person name="Kronenberg Z."/>
            <person name="Feau N."/>
            <person name="Dhillon B."/>
            <person name="Hamelin R."/>
            <person name="Burleigh J."/>
            <person name="Smith J."/>
            <person name="Yandell M."/>
            <person name="Nelson C."/>
            <person name="Grigoriev I."/>
            <person name="Davis J."/>
        </authorList>
    </citation>
    <scope>NUCLEOTIDE SEQUENCE</scope>
    <source>
        <strain evidence="1">G11</strain>
    </source>
</reference>
<protein>
    <recommendedName>
        <fullName evidence="3">N-acetylglucosamine kinase</fullName>
    </recommendedName>
</protein>
<organism evidence="1 2">
    <name type="scientific">Cronartium quercuum f. sp. fusiforme G11</name>
    <dbReference type="NCBI Taxonomy" id="708437"/>
    <lineage>
        <taxon>Eukaryota</taxon>
        <taxon>Fungi</taxon>
        <taxon>Dikarya</taxon>
        <taxon>Basidiomycota</taxon>
        <taxon>Pucciniomycotina</taxon>
        <taxon>Pucciniomycetes</taxon>
        <taxon>Pucciniales</taxon>
        <taxon>Coleosporiaceae</taxon>
        <taxon>Cronartium</taxon>
    </lineage>
</organism>